<evidence type="ECO:0000256" key="5">
    <source>
        <dbReference type="ARBA" id="ARBA00022692"/>
    </source>
</evidence>
<feature type="domain" description="TonB-dependent receptor plug" evidence="14">
    <location>
        <begin position="72"/>
        <end position="177"/>
    </location>
</feature>
<gene>
    <name evidence="15" type="ORF">EZJ19_12080</name>
</gene>
<evidence type="ECO:0000256" key="8">
    <source>
        <dbReference type="ARBA" id="ARBA00023136"/>
    </source>
</evidence>
<dbReference type="GO" id="GO:0009279">
    <property type="term" value="C:cell outer membrane"/>
    <property type="evidence" value="ECO:0007669"/>
    <property type="project" value="UniProtKB-SubCell"/>
</dbReference>
<evidence type="ECO:0000256" key="11">
    <source>
        <dbReference type="PROSITE-ProRule" id="PRU01360"/>
    </source>
</evidence>
<dbReference type="SUPFAM" id="SSF56935">
    <property type="entry name" value="Porins"/>
    <property type="match status" value="1"/>
</dbReference>
<organism evidence="15 16">
    <name type="scientific">Parasulfuritortus cantonensis</name>
    <dbReference type="NCBI Taxonomy" id="2528202"/>
    <lineage>
        <taxon>Bacteria</taxon>
        <taxon>Pseudomonadati</taxon>
        <taxon>Pseudomonadota</taxon>
        <taxon>Betaproteobacteria</taxon>
        <taxon>Nitrosomonadales</taxon>
        <taxon>Thiobacillaceae</taxon>
        <taxon>Parasulfuritortus</taxon>
    </lineage>
</organism>
<keyword evidence="5 11" id="KW-0812">Transmembrane</keyword>
<evidence type="ECO:0000259" key="14">
    <source>
        <dbReference type="Pfam" id="PF07715"/>
    </source>
</evidence>
<evidence type="ECO:0000256" key="9">
    <source>
        <dbReference type="ARBA" id="ARBA00023170"/>
    </source>
</evidence>
<dbReference type="InterPro" id="IPR039426">
    <property type="entry name" value="TonB-dep_rcpt-like"/>
</dbReference>
<dbReference type="Gene3D" id="2.40.170.20">
    <property type="entry name" value="TonB-dependent receptor, beta-barrel domain"/>
    <property type="match status" value="1"/>
</dbReference>
<evidence type="ECO:0000256" key="1">
    <source>
        <dbReference type="ARBA" id="ARBA00004571"/>
    </source>
</evidence>
<keyword evidence="16" id="KW-1185">Reference proteome</keyword>
<dbReference type="Pfam" id="PF00593">
    <property type="entry name" value="TonB_dep_Rec_b-barrel"/>
    <property type="match status" value="1"/>
</dbReference>
<evidence type="ECO:0000313" key="16">
    <source>
        <dbReference type="Proteomes" id="UP000295443"/>
    </source>
</evidence>
<evidence type="ECO:0000256" key="10">
    <source>
        <dbReference type="ARBA" id="ARBA00023237"/>
    </source>
</evidence>
<keyword evidence="7 12" id="KW-0798">TonB box</keyword>
<evidence type="ECO:0000256" key="12">
    <source>
        <dbReference type="RuleBase" id="RU003357"/>
    </source>
</evidence>
<keyword evidence="4 11" id="KW-1134">Transmembrane beta strand</keyword>
<dbReference type="PROSITE" id="PS52016">
    <property type="entry name" value="TONB_DEPENDENT_REC_3"/>
    <property type="match status" value="1"/>
</dbReference>
<dbReference type="CDD" id="cd01347">
    <property type="entry name" value="ligand_gated_channel"/>
    <property type="match status" value="1"/>
</dbReference>
<dbReference type="InterPro" id="IPR037066">
    <property type="entry name" value="Plug_dom_sf"/>
</dbReference>
<name>A0A4R1B4D1_9PROT</name>
<dbReference type="OrthoDB" id="183532at2"/>
<dbReference type="PANTHER" id="PTHR30069">
    <property type="entry name" value="TONB-DEPENDENT OUTER MEMBRANE RECEPTOR"/>
    <property type="match status" value="1"/>
</dbReference>
<proteinExistence type="inferred from homology"/>
<dbReference type="Pfam" id="PF07715">
    <property type="entry name" value="Plug"/>
    <property type="match status" value="1"/>
</dbReference>
<dbReference type="Proteomes" id="UP000295443">
    <property type="component" value="Unassembled WGS sequence"/>
</dbReference>
<dbReference type="InterPro" id="IPR036942">
    <property type="entry name" value="Beta-barrel_TonB_sf"/>
</dbReference>
<evidence type="ECO:0000256" key="6">
    <source>
        <dbReference type="ARBA" id="ARBA00022729"/>
    </source>
</evidence>
<dbReference type="PANTHER" id="PTHR30069:SF29">
    <property type="entry name" value="HEMOGLOBIN AND HEMOGLOBIN-HAPTOGLOBIN-BINDING PROTEIN 1-RELATED"/>
    <property type="match status" value="1"/>
</dbReference>
<evidence type="ECO:0000256" key="3">
    <source>
        <dbReference type="ARBA" id="ARBA00022448"/>
    </source>
</evidence>
<dbReference type="RefSeq" id="WP_131447906.1">
    <property type="nucleotide sequence ID" value="NZ_SJZB01000042.1"/>
</dbReference>
<keyword evidence="10 11" id="KW-0998">Cell outer membrane</keyword>
<dbReference type="InterPro" id="IPR012910">
    <property type="entry name" value="Plug_dom"/>
</dbReference>
<evidence type="ECO:0000259" key="13">
    <source>
        <dbReference type="Pfam" id="PF00593"/>
    </source>
</evidence>
<keyword evidence="8 11" id="KW-0472">Membrane</keyword>
<comment type="caution">
    <text evidence="15">The sequence shown here is derived from an EMBL/GenBank/DDBJ whole genome shotgun (WGS) entry which is preliminary data.</text>
</comment>
<comment type="subcellular location">
    <subcellularLocation>
        <location evidence="1 11">Cell outer membrane</location>
        <topology evidence="1 11">Multi-pass membrane protein</topology>
    </subcellularLocation>
</comment>
<feature type="domain" description="TonB-dependent receptor-like beta-barrel" evidence="13">
    <location>
        <begin position="293"/>
        <end position="680"/>
    </location>
</feature>
<evidence type="ECO:0000313" key="15">
    <source>
        <dbReference type="EMBL" id="TCJ12954.1"/>
    </source>
</evidence>
<dbReference type="InterPro" id="IPR000531">
    <property type="entry name" value="Beta-barrel_TonB"/>
</dbReference>
<keyword evidence="3 11" id="KW-0813">Transport</keyword>
<protein>
    <submittedName>
        <fullName evidence="15">TonB-dependent receptor</fullName>
    </submittedName>
</protein>
<dbReference type="GO" id="GO:0044718">
    <property type="term" value="P:siderophore transmembrane transport"/>
    <property type="evidence" value="ECO:0007669"/>
    <property type="project" value="TreeGrafter"/>
</dbReference>
<keyword evidence="9 15" id="KW-0675">Receptor</keyword>
<dbReference type="GO" id="GO:0015344">
    <property type="term" value="F:siderophore uptake transmembrane transporter activity"/>
    <property type="evidence" value="ECO:0007669"/>
    <property type="project" value="TreeGrafter"/>
</dbReference>
<dbReference type="Gene3D" id="2.170.130.10">
    <property type="entry name" value="TonB-dependent receptor, plug domain"/>
    <property type="match status" value="1"/>
</dbReference>
<sequence>MKPASCDRSSGRSCPTWALGLHGLAALLVLVHCPPALAAAADDRLERFLSMSLEDLLALDVTISTNTRQAAANAPGVVTVITAEDLKATGATNVVDALEGVPGVHVRASAFGFRPLVHFRGASASQTLLMVNGVPMRDLLWGFGIYWKGLPASMIERVEIIRGPGSSLYGADASAGVVNVITKTAGTIAGTELGARIGSYGTGETWLQHGGQWAGFTVGLTADLQTTDGHDPRIAADAEHSSASLAPGDAAYGWDSADLRLSLARGDWRLLADYIRHDDVEIGLTGAGVLDPTTQGADRRLNLGLLYDNEQFAHDWSLHGELRYQHLDYDSGSGFQERPPGYTNTSAADTIADGTYVDGLINRMRVGERQFGLEAKAGYTGLADQKLLVGAGFSREDLYKVEQWVNYGIGPDGSVLPVNSPLTALSDTPYAFAPERARDIRYLYLQDIWRLAPAWELTLGARYDHYSDFGATFNPRTALVWNVSDRLVAKLMYGESFRPPSYQELYSPTSLALPNPDLRPEQSNTWDLAFSYAVSRDLRFGANLFRYRIKDLIARIEVSPGVRQYRNTGDHDIRGIGLEAGWQASPDLRFSGNVTWRFQDDSPCRDYTQPGWDAYLRGDWSFRRHWNWNLQANLIGSRPRNPYSLPADTRSAVPAYTVVDTTLRYAPRRDWEFALSLRNLFDADARESTPSAIPDDLPLPGRHGYAELRYKF</sequence>
<dbReference type="EMBL" id="SJZB01000042">
    <property type="protein sequence ID" value="TCJ12954.1"/>
    <property type="molecule type" value="Genomic_DNA"/>
</dbReference>
<evidence type="ECO:0000256" key="4">
    <source>
        <dbReference type="ARBA" id="ARBA00022452"/>
    </source>
</evidence>
<comment type="similarity">
    <text evidence="2 11 12">Belongs to the TonB-dependent receptor family.</text>
</comment>
<evidence type="ECO:0000256" key="7">
    <source>
        <dbReference type="ARBA" id="ARBA00023077"/>
    </source>
</evidence>
<accession>A0A4R1B4D1</accession>
<dbReference type="AlphaFoldDB" id="A0A4R1B4D1"/>
<keyword evidence="6" id="KW-0732">Signal</keyword>
<evidence type="ECO:0000256" key="2">
    <source>
        <dbReference type="ARBA" id="ARBA00009810"/>
    </source>
</evidence>
<reference evidence="15 16" key="1">
    <citation type="submission" date="2019-03" db="EMBL/GenBank/DDBJ databases">
        <title>Genome sequence of Thiobacillaceae bacterium LSR1, a sulfur-oxidizing bacterium isolated from freshwater sediment.</title>
        <authorList>
            <person name="Li S."/>
        </authorList>
    </citation>
    <scope>NUCLEOTIDE SEQUENCE [LARGE SCALE GENOMIC DNA]</scope>
    <source>
        <strain evidence="15 16">LSR1</strain>
    </source>
</reference>